<gene>
    <name evidence="12" type="ORF">QD47_11380</name>
</gene>
<reference evidence="12 13" key="1">
    <citation type="submission" date="2014-11" db="EMBL/GenBank/DDBJ databases">
        <title>Draft Genome Sequences of Paenibacillus polymyxa NRRL B-30509 and Paenibacillus terrae NRRL B-30644, Strains from a Poultry Environment that Produce Tridecaptin A and Paenicidins.</title>
        <authorList>
            <person name="van Belkum M.J."/>
            <person name="Lohans C.T."/>
            <person name="Vederas J.C."/>
        </authorList>
    </citation>
    <scope>NUCLEOTIDE SEQUENCE [LARGE SCALE GENOMIC DNA]</scope>
    <source>
        <strain evidence="12 13">NRRL B-30644</strain>
    </source>
</reference>
<keyword evidence="13" id="KW-1185">Reference proteome</keyword>
<evidence type="ECO:0000259" key="11">
    <source>
        <dbReference type="Pfam" id="PF05425"/>
    </source>
</evidence>
<evidence type="ECO:0000259" key="10">
    <source>
        <dbReference type="Pfam" id="PF04234"/>
    </source>
</evidence>
<dbReference type="InterPro" id="IPR007348">
    <property type="entry name" value="CopC_dom"/>
</dbReference>
<evidence type="ECO:0000313" key="12">
    <source>
        <dbReference type="EMBL" id="KJD45440.1"/>
    </source>
</evidence>
<accession>A0A0D7X201</accession>
<keyword evidence="8 9" id="KW-0472">Membrane</keyword>
<feature type="transmembrane region" description="Helical" evidence="9">
    <location>
        <begin position="200"/>
        <end position="222"/>
    </location>
</feature>
<evidence type="ECO:0000256" key="5">
    <source>
        <dbReference type="ARBA" id="ARBA00022729"/>
    </source>
</evidence>
<evidence type="ECO:0000256" key="7">
    <source>
        <dbReference type="ARBA" id="ARBA00023008"/>
    </source>
</evidence>
<evidence type="ECO:0000256" key="3">
    <source>
        <dbReference type="ARBA" id="ARBA00022692"/>
    </source>
</evidence>
<dbReference type="SUPFAM" id="SSF81296">
    <property type="entry name" value="E set domains"/>
    <property type="match status" value="1"/>
</dbReference>
<keyword evidence="3 9" id="KW-0812">Transmembrane</keyword>
<dbReference type="GO" id="GO:0005886">
    <property type="term" value="C:plasma membrane"/>
    <property type="evidence" value="ECO:0007669"/>
    <property type="project" value="UniProtKB-SubCell"/>
</dbReference>
<feature type="transmembrane region" description="Helical" evidence="9">
    <location>
        <begin position="157"/>
        <end position="179"/>
    </location>
</feature>
<dbReference type="PANTHER" id="PTHR34820:SF4">
    <property type="entry name" value="INNER MEMBRANE PROTEIN YEBZ"/>
    <property type="match status" value="1"/>
</dbReference>
<feature type="domain" description="Copper resistance protein D" evidence="11">
    <location>
        <begin position="359"/>
        <end position="453"/>
    </location>
</feature>
<dbReference type="GO" id="GO:0006825">
    <property type="term" value="P:copper ion transport"/>
    <property type="evidence" value="ECO:0007669"/>
    <property type="project" value="InterPro"/>
</dbReference>
<comment type="caution">
    <text evidence="12">The sequence shown here is derived from an EMBL/GenBank/DDBJ whole genome shotgun (WGS) entry which is preliminary data.</text>
</comment>
<feature type="transmembrane region" description="Helical" evidence="9">
    <location>
        <begin position="438"/>
        <end position="456"/>
    </location>
</feature>
<dbReference type="GO" id="GO:0005507">
    <property type="term" value="F:copper ion binding"/>
    <property type="evidence" value="ECO:0007669"/>
    <property type="project" value="InterPro"/>
</dbReference>
<evidence type="ECO:0000256" key="8">
    <source>
        <dbReference type="ARBA" id="ARBA00023136"/>
    </source>
</evidence>
<feature type="transmembrane region" description="Helical" evidence="9">
    <location>
        <begin position="398"/>
        <end position="417"/>
    </location>
</feature>
<dbReference type="Pfam" id="PF05425">
    <property type="entry name" value="CopD"/>
    <property type="match status" value="1"/>
</dbReference>
<dbReference type="InterPro" id="IPR014756">
    <property type="entry name" value="Ig_E-set"/>
</dbReference>
<feature type="transmembrane region" description="Helical" evidence="9">
    <location>
        <begin position="364"/>
        <end position="386"/>
    </location>
</feature>
<evidence type="ECO:0000256" key="9">
    <source>
        <dbReference type="SAM" id="Phobius"/>
    </source>
</evidence>
<evidence type="ECO:0000256" key="2">
    <source>
        <dbReference type="ARBA" id="ARBA00022475"/>
    </source>
</evidence>
<keyword evidence="4" id="KW-0479">Metal-binding</keyword>
<dbReference type="PATRIC" id="fig|159743.3.peg.2540"/>
<keyword evidence="7" id="KW-0186">Copper</keyword>
<dbReference type="GO" id="GO:0042597">
    <property type="term" value="C:periplasmic space"/>
    <property type="evidence" value="ECO:0007669"/>
    <property type="project" value="InterPro"/>
</dbReference>
<dbReference type="InterPro" id="IPR032694">
    <property type="entry name" value="CopC/D"/>
</dbReference>
<evidence type="ECO:0000313" key="13">
    <source>
        <dbReference type="Proteomes" id="UP000032534"/>
    </source>
</evidence>
<dbReference type="OrthoDB" id="2353937at2"/>
<dbReference type="EMBL" id="JTHP01000019">
    <property type="protein sequence ID" value="KJD45440.1"/>
    <property type="molecule type" value="Genomic_DNA"/>
</dbReference>
<evidence type="ECO:0000256" key="4">
    <source>
        <dbReference type="ARBA" id="ARBA00022723"/>
    </source>
</evidence>
<feature type="transmembrane region" description="Helical" evidence="9">
    <location>
        <begin position="255"/>
        <end position="273"/>
    </location>
</feature>
<sequence>MLHLSRPARAACLLLLCLPLLLLFPHLSWAHAFIVESSPTENQVLDKPPSQVKITFNENLQSAFMSMKVTDETGKRVDTGKAQLNPEHENTMEIKLTPGMKNGIYTVNWRALSADGHPVNGVIPFQVGNGSNAYTDPAAATSEGSGASRLDLIATRWLLYIGLSLLLGALCFRLLILPGMDQSKDTSERQKHDQQTGITLPRWSALLWSGYGITSVAILISLPLQASWDAGVSIGQGFSFPILGEALQFTGAGQIWFIQMILVLVLSVALIYTLDHSISNRQRRLWGYGSVVLILGLMLSKAFIGHPAAATHPAPAIAADFVHLAAAAFWIGSLAVMALCLPAAVPELPVSERAALRQAALRRFAGWGIATVAALLATGIYGAVLYVPAPSLLLNTSYGLVLLGKTALLLVMLAFAASQFRSARQAAAAKRAAGGLRIELSIGLLVLLLAAVLTHLSPGQAPAVPFEETRTAGKYNVTLAVSPNIVGSNEFKVTVRDAKGATVQGIQQVTLTLVPDAPDKSRQEFVLPARQQQPFLTQELLTAEGTWAVQVHALTASLDAVDAEFTLHVSPVK</sequence>
<organism evidence="12 13">
    <name type="scientific">Paenibacillus terrae</name>
    <dbReference type="NCBI Taxonomy" id="159743"/>
    <lineage>
        <taxon>Bacteria</taxon>
        <taxon>Bacillati</taxon>
        <taxon>Bacillota</taxon>
        <taxon>Bacilli</taxon>
        <taxon>Bacillales</taxon>
        <taxon>Paenibacillaceae</taxon>
        <taxon>Paenibacillus</taxon>
    </lineage>
</organism>
<dbReference type="GO" id="GO:0046688">
    <property type="term" value="P:response to copper ion"/>
    <property type="evidence" value="ECO:0007669"/>
    <property type="project" value="InterPro"/>
</dbReference>
<protein>
    <submittedName>
        <fullName evidence="12">Copper resistance protein CopC</fullName>
    </submittedName>
</protein>
<dbReference type="AlphaFoldDB" id="A0A0D7X201"/>
<feature type="transmembrane region" description="Helical" evidence="9">
    <location>
        <begin position="324"/>
        <end position="344"/>
    </location>
</feature>
<feature type="domain" description="CopC" evidence="10">
    <location>
        <begin position="31"/>
        <end position="127"/>
    </location>
</feature>
<proteinExistence type="predicted"/>
<evidence type="ECO:0000256" key="6">
    <source>
        <dbReference type="ARBA" id="ARBA00022989"/>
    </source>
</evidence>
<dbReference type="InterPro" id="IPR014755">
    <property type="entry name" value="Cu-Rt/internalin_Ig-like"/>
</dbReference>
<keyword evidence="6 9" id="KW-1133">Transmembrane helix</keyword>
<dbReference type="RefSeq" id="WP_044646238.1">
    <property type="nucleotide sequence ID" value="NZ_JTHP01000019.1"/>
</dbReference>
<comment type="subcellular location">
    <subcellularLocation>
        <location evidence="1">Cell membrane</location>
        <topology evidence="1">Multi-pass membrane protein</topology>
    </subcellularLocation>
</comment>
<dbReference type="Pfam" id="PF04234">
    <property type="entry name" value="CopC"/>
    <property type="match status" value="1"/>
</dbReference>
<feature type="transmembrane region" description="Helical" evidence="9">
    <location>
        <begin position="285"/>
        <end position="304"/>
    </location>
</feature>
<dbReference type="PANTHER" id="PTHR34820">
    <property type="entry name" value="INNER MEMBRANE PROTEIN YEBZ"/>
    <property type="match status" value="1"/>
</dbReference>
<dbReference type="Gene3D" id="2.60.40.1220">
    <property type="match status" value="1"/>
</dbReference>
<dbReference type="InterPro" id="IPR008457">
    <property type="entry name" value="Cu-R_CopD_dom"/>
</dbReference>
<evidence type="ECO:0000256" key="1">
    <source>
        <dbReference type="ARBA" id="ARBA00004651"/>
    </source>
</evidence>
<keyword evidence="5" id="KW-0732">Signal</keyword>
<dbReference type="Proteomes" id="UP000032534">
    <property type="component" value="Unassembled WGS sequence"/>
</dbReference>
<name>A0A0D7X201_9BACL</name>
<keyword evidence="2" id="KW-1003">Cell membrane</keyword>